<protein>
    <submittedName>
        <fullName evidence="1">Uncharacterized protein</fullName>
    </submittedName>
</protein>
<gene>
    <name evidence="1" type="ORF">PZA18_06185</name>
</gene>
<comment type="caution">
    <text evidence="1">The sequence shown here is derived from an EMBL/GenBank/DDBJ whole genome shotgun (WGS) entry which is preliminary data.</text>
</comment>
<dbReference type="EMBL" id="JARRAF010000005">
    <property type="protein sequence ID" value="MDK2123632.1"/>
    <property type="molecule type" value="Genomic_DNA"/>
</dbReference>
<keyword evidence="2" id="KW-1185">Reference proteome</keyword>
<dbReference type="RefSeq" id="WP_284099931.1">
    <property type="nucleotide sequence ID" value="NZ_JARRAF010000005.1"/>
</dbReference>
<name>A0ABT7DU74_9NEIS</name>
<evidence type="ECO:0000313" key="2">
    <source>
        <dbReference type="Proteomes" id="UP001172778"/>
    </source>
</evidence>
<accession>A0ABT7DU74</accession>
<proteinExistence type="predicted"/>
<reference evidence="1" key="1">
    <citation type="submission" date="2023-03" db="EMBL/GenBank/DDBJ databases">
        <title>Chitinimonas shenzhenensis gen. nov., sp. nov., a novel member of family Burkholderiaceae isolated from activated sludge collected in Shen Zhen, China.</title>
        <authorList>
            <person name="Wang X."/>
        </authorList>
    </citation>
    <scope>NUCLEOTIDE SEQUENCE</scope>
    <source>
        <strain evidence="1">DQS-5</strain>
    </source>
</reference>
<sequence>MQTAVVINLDYEILSADRGQKIWRELEKRMLAAGFARDYRVFKMDAPPAVAFPRARAVLSEFEPFLKQQGLAMFDVVREFYGFEMENCTNLLEPAQSGIEVQVIEDWLPV</sequence>
<dbReference type="Proteomes" id="UP001172778">
    <property type="component" value="Unassembled WGS sequence"/>
</dbReference>
<organism evidence="1 2">
    <name type="scientific">Parachitinimonas caeni</name>
    <dbReference type="NCBI Taxonomy" id="3031301"/>
    <lineage>
        <taxon>Bacteria</taxon>
        <taxon>Pseudomonadati</taxon>
        <taxon>Pseudomonadota</taxon>
        <taxon>Betaproteobacteria</taxon>
        <taxon>Neisseriales</taxon>
        <taxon>Chitinibacteraceae</taxon>
        <taxon>Parachitinimonas</taxon>
    </lineage>
</organism>
<evidence type="ECO:0000313" key="1">
    <source>
        <dbReference type="EMBL" id="MDK2123632.1"/>
    </source>
</evidence>